<dbReference type="EMBL" id="CAXDID020000399">
    <property type="protein sequence ID" value="CAL6087209.1"/>
    <property type="molecule type" value="Genomic_DNA"/>
</dbReference>
<organism evidence="1">
    <name type="scientific">Hexamita inflata</name>
    <dbReference type="NCBI Taxonomy" id="28002"/>
    <lineage>
        <taxon>Eukaryota</taxon>
        <taxon>Metamonada</taxon>
        <taxon>Diplomonadida</taxon>
        <taxon>Hexamitidae</taxon>
        <taxon>Hexamitinae</taxon>
        <taxon>Hexamita</taxon>
    </lineage>
</organism>
<evidence type="ECO:0000313" key="2">
    <source>
        <dbReference type="EMBL" id="CAL6087209.1"/>
    </source>
</evidence>
<dbReference type="AlphaFoldDB" id="A0AA86THL3"/>
<gene>
    <name evidence="2" type="ORF">HINF_LOCUS63536</name>
    <name evidence="1" type="ORF">HINF_LOCUS6449</name>
</gene>
<evidence type="ECO:0000313" key="3">
    <source>
        <dbReference type="Proteomes" id="UP001642409"/>
    </source>
</evidence>
<evidence type="ECO:0000313" key="1">
    <source>
        <dbReference type="EMBL" id="CAI9918804.1"/>
    </source>
</evidence>
<dbReference type="Proteomes" id="UP001642409">
    <property type="component" value="Unassembled WGS sequence"/>
</dbReference>
<protein>
    <submittedName>
        <fullName evidence="1">Uncharacterized protein</fullName>
    </submittedName>
</protein>
<comment type="caution">
    <text evidence="1">The sequence shown here is derived from an EMBL/GenBank/DDBJ whole genome shotgun (WGS) entry which is preliminary data.</text>
</comment>
<reference evidence="1" key="1">
    <citation type="submission" date="2023-06" db="EMBL/GenBank/DDBJ databases">
        <authorList>
            <person name="Kurt Z."/>
        </authorList>
    </citation>
    <scope>NUCLEOTIDE SEQUENCE</scope>
</reference>
<sequence length="191" mass="22393">MAKQITLDDNENQIRQKVGQNNTYFIINDKQQLADSISYSNPMIFSKVSKDVVFLFDNFKEVEILNITILETCSLIDRIWIFTFNNTKLINVVQDIFNVSYLSLVQIMFKQQYIQQYILQLVDSTPRTLNLKLIQDIQVQIQKASISQTYKVYNDSQVYSSSTYTVFLLFTQMCNYLNNCFSKYAVEDQLS</sequence>
<dbReference type="EMBL" id="CATOUU010000167">
    <property type="protein sequence ID" value="CAI9918804.1"/>
    <property type="molecule type" value="Genomic_DNA"/>
</dbReference>
<proteinExistence type="predicted"/>
<accession>A0AA86THL3</accession>
<name>A0AA86THL3_9EUKA</name>
<reference evidence="2 3" key="2">
    <citation type="submission" date="2024-07" db="EMBL/GenBank/DDBJ databases">
        <authorList>
            <person name="Akdeniz Z."/>
        </authorList>
    </citation>
    <scope>NUCLEOTIDE SEQUENCE [LARGE SCALE GENOMIC DNA]</scope>
</reference>
<keyword evidence="3" id="KW-1185">Reference proteome</keyword>